<dbReference type="OrthoDB" id="6743696at2759"/>
<evidence type="ECO:0000313" key="2">
    <source>
        <dbReference type="Proteomes" id="UP000410492"/>
    </source>
</evidence>
<dbReference type="GO" id="GO:0003676">
    <property type="term" value="F:nucleic acid binding"/>
    <property type="evidence" value="ECO:0007669"/>
    <property type="project" value="InterPro"/>
</dbReference>
<dbReference type="CDD" id="cd00590">
    <property type="entry name" value="RRM_SF"/>
    <property type="match status" value="1"/>
</dbReference>
<sequence length="328" mass="37706">MENDDAPNMDEYLCKFMMKAKDLSVFYKMTCKNGEMVATLKKLVPPKHGQNLVIWGLQKGTKVDDMIRFALQAGQVFEVRLHLSETEPVTENSYCSITYVLPDIAKQAFKRLNGTSLNDRLVVTKLAEGMRLELLSVVSQIHEDDSPDFMPRFNNSSLSTIQENLIERPVTFDESPTMNYFDPDDPRCSPLISPVHYPYMLNDNDPPYLWQRHIYRDTVQSQTSASSDDAYMLCPGGMMVFPNAPWSRKQKPSLKWAFTTSHVVEWTLESLETKASSKNPFLTQNYNFGQLPYAVPDATYLQDWVFGYFTEWNLYGCRSCGFLMGPYF</sequence>
<organism evidence="1 2">
    <name type="scientific">Callosobruchus maculatus</name>
    <name type="common">Southern cowpea weevil</name>
    <name type="synonym">Pulse bruchid</name>
    <dbReference type="NCBI Taxonomy" id="64391"/>
    <lineage>
        <taxon>Eukaryota</taxon>
        <taxon>Metazoa</taxon>
        <taxon>Ecdysozoa</taxon>
        <taxon>Arthropoda</taxon>
        <taxon>Hexapoda</taxon>
        <taxon>Insecta</taxon>
        <taxon>Pterygota</taxon>
        <taxon>Neoptera</taxon>
        <taxon>Endopterygota</taxon>
        <taxon>Coleoptera</taxon>
        <taxon>Polyphaga</taxon>
        <taxon>Cucujiformia</taxon>
        <taxon>Chrysomeloidea</taxon>
        <taxon>Chrysomelidae</taxon>
        <taxon>Bruchinae</taxon>
        <taxon>Bruchini</taxon>
        <taxon>Callosobruchus</taxon>
    </lineage>
</organism>
<gene>
    <name evidence="1" type="ORF">CALMAC_LOCUS12302</name>
</gene>
<dbReference type="Proteomes" id="UP000410492">
    <property type="component" value="Unassembled WGS sequence"/>
</dbReference>
<dbReference type="EMBL" id="CAACVG010009094">
    <property type="protein sequence ID" value="VEN52019.1"/>
    <property type="molecule type" value="Genomic_DNA"/>
</dbReference>
<evidence type="ECO:0000313" key="1">
    <source>
        <dbReference type="EMBL" id="VEN52019.1"/>
    </source>
</evidence>
<reference evidence="1 2" key="1">
    <citation type="submission" date="2019-01" db="EMBL/GenBank/DDBJ databases">
        <authorList>
            <person name="Sayadi A."/>
        </authorList>
    </citation>
    <scope>NUCLEOTIDE SEQUENCE [LARGE SCALE GENOMIC DNA]</scope>
</reference>
<dbReference type="SUPFAM" id="SSF54928">
    <property type="entry name" value="RNA-binding domain, RBD"/>
    <property type="match status" value="1"/>
</dbReference>
<dbReference type="InterPro" id="IPR035979">
    <property type="entry name" value="RBD_domain_sf"/>
</dbReference>
<name>A0A653CWD3_CALMS</name>
<accession>A0A653CWD3</accession>
<keyword evidence="2" id="KW-1185">Reference proteome</keyword>
<dbReference type="InterPro" id="IPR012677">
    <property type="entry name" value="Nucleotide-bd_a/b_plait_sf"/>
</dbReference>
<dbReference type="Gene3D" id="3.30.70.330">
    <property type="match status" value="1"/>
</dbReference>
<dbReference type="AlphaFoldDB" id="A0A653CWD3"/>
<proteinExistence type="predicted"/>
<evidence type="ECO:0008006" key="3">
    <source>
        <dbReference type="Google" id="ProtNLM"/>
    </source>
</evidence>
<protein>
    <recommendedName>
        <fullName evidence="3">RRM domain-containing protein</fullName>
    </recommendedName>
</protein>